<dbReference type="EMBL" id="JASSQD010000001">
    <property type="protein sequence ID" value="MDK9557054.1"/>
    <property type="molecule type" value="Genomic_DNA"/>
</dbReference>
<evidence type="ECO:0008006" key="3">
    <source>
        <dbReference type="Google" id="ProtNLM"/>
    </source>
</evidence>
<comment type="caution">
    <text evidence="1">The sequence shown here is derived from an EMBL/GenBank/DDBJ whole genome shotgun (WGS) entry which is preliminary data.</text>
</comment>
<evidence type="ECO:0000313" key="2">
    <source>
        <dbReference type="Proteomes" id="UP001223547"/>
    </source>
</evidence>
<name>A0ABT7H9M7_9GAMM</name>
<proteinExistence type="predicted"/>
<dbReference type="Proteomes" id="UP001223547">
    <property type="component" value="Unassembled WGS sequence"/>
</dbReference>
<accession>A0ABT7H9M7</accession>
<sequence>MAFHLSSLAVATLVGPAVADVLLLDRGSRDWLVLRARGASFLIGYHRFQKSAGAVSRKRGWGLRWLTMAERKSGPGWPLETEDVDGIGRARIREAHSRRGACCV</sequence>
<protein>
    <recommendedName>
        <fullName evidence="3">Secreted protein</fullName>
    </recommendedName>
</protein>
<evidence type="ECO:0000313" key="1">
    <source>
        <dbReference type="EMBL" id="MDK9557054.1"/>
    </source>
</evidence>
<reference evidence="1 2" key="1">
    <citation type="submission" date="2023-05" db="EMBL/GenBank/DDBJ databases">
        <title>Marinobacter albus sp. nov., a marine bacterium isolated from sand in a coastal intertidal zone of huludao.</title>
        <authorList>
            <person name="Deng T."/>
        </authorList>
    </citation>
    <scope>NUCLEOTIDE SEQUENCE [LARGE SCALE GENOMIC DNA]</scope>
    <source>
        <strain evidence="1 2">M216</strain>
    </source>
</reference>
<organism evidence="1 2">
    <name type="scientific">Marinobacter albus</name>
    <dbReference type="NCBI Taxonomy" id="3030833"/>
    <lineage>
        <taxon>Bacteria</taxon>
        <taxon>Pseudomonadati</taxon>
        <taxon>Pseudomonadota</taxon>
        <taxon>Gammaproteobacteria</taxon>
        <taxon>Pseudomonadales</taxon>
        <taxon>Marinobacteraceae</taxon>
        <taxon>Marinobacter</taxon>
    </lineage>
</organism>
<dbReference type="RefSeq" id="WP_219866483.1">
    <property type="nucleotide sequence ID" value="NZ_JASSQD010000001.1"/>
</dbReference>
<keyword evidence="2" id="KW-1185">Reference proteome</keyword>
<gene>
    <name evidence="1" type="ORF">QQF73_05395</name>
</gene>